<proteinExistence type="predicted"/>
<feature type="chain" id="PRO_5043328577" evidence="2">
    <location>
        <begin position="20"/>
        <end position="134"/>
    </location>
</feature>
<feature type="region of interest" description="Disordered" evidence="1">
    <location>
        <begin position="61"/>
        <end position="134"/>
    </location>
</feature>
<reference evidence="3" key="2">
    <citation type="submission" date="2023-06" db="EMBL/GenBank/DDBJ databases">
        <authorList>
            <consortium name="Lawrence Berkeley National Laboratory"/>
            <person name="Mondo S.J."/>
            <person name="Hensen N."/>
            <person name="Bonometti L."/>
            <person name="Westerberg I."/>
            <person name="Brannstrom I.O."/>
            <person name="Guillou S."/>
            <person name="Cros-Aarteil S."/>
            <person name="Calhoun S."/>
            <person name="Haridas S."/>
            <person name="Kuo A."/>
            <person name="Pangilinan J."/>
            <person name="Riley R."/>
            <person name="Labutti K."/>
            <person name="Andreopoulos B."/>
            <person name="Lipzen A."/>
            <person name="Chen C."/>
            <person name="Yanf M."/>
            <person name="Daum C."/>
            <person name="Ng V."/>
            <person name="Clum A."/>
            <person name="Steindorff A."/>
            <person name="Ohm R."/>
            <person name="Martin F."/>
            <person name="Silar P."/>
            <person name="Natvig D."/>
            <person name="Lalanne C."/>
            <person name="Gautier V."/>
            <person name="Ament-Velasquez S.L."/>
            <person name="Kruys A."/>
            <person name="Hutchinson M.I."/>
            <person name="Powell A.J."/>
            <person name="Barry K."/>
            <person name="Miller A.N."/>
            <person name="Grigoriev I.V."/>
            <person name="Debuchy R."/>
            <person name="Gladieux P."/>
            <person name="Thoren M.H."/>
            <person name="Johannesson H."/>
        </authorList>
    </citation>
    <scope>NUCLEOTIDE SEQUENCE</scope>
    <source>
        <strain evidence="3">PSN324</strain>
    </source>
</reference>
<gene>
    <name evidence="3" type="ORF">QBC42DRAFT_345154</name>
</gene>
<dbReference type="AlphaFoldDB" id="A0AAV9HU73"/>
<protein>
    <submittedName>
        <fullName evidence="3">Uncharacterized protein</fullName>
    </submittedName>
</protein>
<name>A0AAV9HU73_9PEZI</name>
<accession>A0AAV9HU73</accession>
<reference evidence="3" key="1">
    <citation type="journal article" date="2023" name="Mol. Phylogenet. Evol.">
        <title>Genome-scale phylogeny and comparative genomics of the fungal order Sordariales.</title>
        <authorList>
            <person name="Hensen N."/>
            <person name="Bonometti L."/>
            <person name="Westerberg I."/>
            <person name="Brannstrom I.O."/>
            <person name="Guillou S."/>
            <person name="Cros-Aarteil S."/>
            <person name="Calhoun S."/>
            <person name="Haridas S."/>
            <person name="Kuo A."/>
            <person name="Mondo S."/>
            <person name="Pangilinan J."/>
            <person name="Riley R."/>
            <person name="LaButti K."/>
            <person name="Andreopoulos B."/>
            <person name="Lipzen A."/>
            <person name="Chen C."/>
            <person name="Yan M."/>
            <person name="Daum C."/>
            <person name="Ng V."/>
            <person name="Clum A."/>
            <person name="Steindorff A."/>
            <person name="Ohm R.A."/>
            <person name="Martin F."/>
            <person name="Silar P."/>
            <person name="Natvig D.O."/>
            <person name="Lalanne C."/>
            <person name="Gautier V."/>
            <person name="Ament-Velasquez S.L."/>
            <person name="Kruys A."/>
            <person name="Hutchinson M.I."/>
            <person name="Powell A.J."/>
            <person name="Barry K."/>
            <person name="Miller A.N."/>
            <person name="Grigoriev I.V."/>
            <person name="Debuchy R."/>
            <person name="Gladieux P."/>
            <person name="Hiltunen Thoren M."/>
            <person name="Johannesson H."/>
        </authorList>
    </citation>
    <scope>NUCLEOTIDE SEQUENCE</scope>
    <source>
        <strain evidence="3">PSN324</strain>
    </source>
</reference>
<organism evidence="3 4">
    <name type="scientific">Cladorrhinum samala</name>
    <dbReference type="NCBI Taxonomy" id="585594"/>
    <lineage>
        <taxon>Eukaryota</taxon>
        <taxon>Fungi</taxon>
        <taxon>Dikarya</taxon>
        <taxon>Ascomycota</taxon>
        <taxon>Pezizomycotina</taxon>
        <taxon>Sordariomycetes</taxon>
        <taxon>Sordariomycetidae</taxon>
        <taxon>Sordariales</taxon>
        <taxon>Podosporaceae</taxon>
        <taxon>Cladorrhinum</taxon>
    </lineage>
</organism>
<feature type="compositionally biased region" description="Low complexity" evidence="1">
    <location>
        <begin position="122"/>
        <end position="134"/>
    </location>
</feature>
<comment type="caution">
    <text evidence="3">The sequence shown here is derived from an EMBL/GenBank/DDBJ whole genome shotgun (WGS) entry which is preliminary data.</text>
</comment>
<evidence type="ECO:0000256" key="2">
    <source>
        <dbReference type="SAM" id="SignalP"/>
    </source>
</evidence>
<feature type="compositionally biased region" description="Low complexity" evidence="1">
    <location>
        <begin position="61"/>
        <end position="88"/>
    </location>
</feature>
<sequence>MRPSLIAFLSLMALSAALPLNINLGAYSPAVVVGDGAISFAKGGEVTKIIDSLEGAAVSGAAAASSSSSSSSQQQQQQQPAARQVEAAAVKEQEAKTKTPILNDPTAALPEPGDTRLSQLGPRSSLSIIPSPRT</sequence>
<evidence type="ECO:0000313" key="4">
    <source>
        <dbReference type="Proteomes" id="UP001321749"/>
    </source>
</evidence>
<dbReference type="EMBL" id="MU864954">
    <property type="protein sequence ID" value="KAK4463943.1"/>
    <property type="molecule type" value="Genomic_DNA"/>
</dbReference>
<keyword evidence="4" id="KW-1185">Reference proteome</keyword>
<keyword evidence="2" id="KW-0732">Signal</keyword>
<evidence type="ECO:0000313" key="3">
    <source>
        <dbReference type="EMBL" id="KAK4463943.1"/>
    </source>
</evidence>
<feature type="signal peptide" evidence="2">
    <location>
        <begin position="1"/>
        <end position="19"/>
    </location>
</feature>
<evidence type="ECO:0000256" key="1">
    <source>
        <dbReference type="SAM" id="MobiDB-lite"/>
    </source>
</evidence>
<dbReference type="Proteomes" id="UP001321749">
    <property type="component" value="Unassembled WGS sequence"/>
</dbReference>